<feature type="transmembrane region" description="Helical" evidence="2">
    <location>
        <begin position="12"/>
        <end position="31"/>
    </location>
</feature>
<dbReference type="EMBL" id="CAMXCT030003616">
    <property type="protein sequence ID" value="CAL4792694.1"/>
    <property type="molecule type" value="Genomic_DNA"/>
</dbReference>
<accession>A0A9P1GA53</accession>
<evidence type="ECO:0000256" key="1">
    <source>
        <dbReference type="SAM" id="MobiDB-lite"/>
    </source>
</evidence>
<keyword evidence="5" id="KW-1185">Reference proteome</keyword>
<organism evidence="3">
    <name type="scientific">Cladocopium goreaui</name>
    <dbReference type="NCBI Taxonomy" id="2562237"/>
    <lineage>
        <taxon>Eukaryota</taxon>
        <taxon>Sar</taxon>
        <taxon>Alveolata</taxon>
        <taxon>Dinophyceae</taxon>
        <taxon>Suessiales</taxon>
        <taxon>Symbiodiniaceae</taxon>
        <taxon>Cladocopium</taxon>
    </lineage>
</organism>
<protein>
    <recommendedName>
        <fullName evidence="6">Transmembrane protein</fullName>
    </recommendedName>
</protein>
<name>A0A9P1GA53_9DINO</name>
<dbReference type="AlphaFoldDB" id="A0A9P1GA53"/>
<evidence type="ECO:0000313" key="3">
    <source>
        <dbReference type="EMBL" id="CAI4005382.1"/>
    </source>
</evidence>
<keyword evidence="2" id="KW-1133">Transmembrane helix</keyword>
<proteinExistence type="predicted"/>
<feature type="compositionally biased region" description="Basic and acidic residues" evidence="1">
    <location>
        <begin position="58"/>
        <end position="70"/>
    </location>
</feature>
<reference evidence="4 5" key="2">
    <citation type="submission" date="2024-05" db="EMBL/GenBank/DDBJ databases">
        <authorList>
            <person name="Chen Y."/>
            <person name="Shah S."/>
            <person name="Dougan E. K."/>
            <person name="Thang M."/>
            <person name="Chan C."/>
        </authorList>
    </citation>
    <scope>NUCLEOTIDE SEQUENCE [LARGE SCALE GENOMIC DNA]</scope>
</reference>
<keyword evidence="2" id="KW-0472">Membrane</keyword>
<evidence type="ECO:0000256" key="2">
    <source>
        <dbReference type="SAM" id="Phobius"/>
    </source>
</evidence>
<keyword evidence="2" id="KW-0812">Transmembrane</keyword>
<comment type="caution">
    <text evidence="3">The sequence shown here is derived from an EMBL/GenBank/DDBJ whole genome shotgun (WGS) entry which is preliminary data.</text>
</comment>
<gene>
    <name evidence="3" type="ORF">C1SCF055_LOCUS31112</name>
</gene>
<feature type="transmembrane region" description="Helical" evidence="2">
    <location>
        <begin position="286"/>
        <end position="301"/>
    </location>
</feature>
<sequence length="387" mass="42365">MVSSGCSVATAFYTLPILSCSFYSILCILNLKLSLLRRLGPFLPFQIDAKGATLATPKEAKDGKDAKAVEASDSAPAAGESSHSPQSSPGLAWPVWSIDFAKPSIGLFLWCLFPIMAYGVIRGLSDCEQFELICWKVEDQTTSSHARNLLHLLTISILSAWLCRVPPRRRDGAVFAAVAVCEFLINKFFWQNCEEFLAHSVSSGSTFGVFDVFIAVSTLVSLLMLICDGLPCLRRLIQTVTKTAAAGEQNLHLLSRSGQRNYLLYWGFIVFFHAVLIMAFPNDLHLHHYWGGIVMATFCIFQTPLSRLLLLKGVMMAIDGIGVWGADSIVGEDDGGITEGDADLRLMLCILVVLAFMLALGLNVYRDPRIRALTGLAHAKNPALDTE</sequence>
<evidence type="ECO:0000313" key="5">
    <source>
        <dbReference type="Proteomes" id="UP001152797"/>
    </source>
</evidence>
<dbReference type="EMBL" id="CAMXCT020003616">
    <property type="protein sequence ID" value="CAL1158757.1"/>
    <property type="molecule type" value="Genomic_DNA"/>
</dbReference>
<feature type="transmembrane region" description="Helical" evidence="2">
    <location>
        <begin position="345"/>
        <end position="365"/>
    </location>
</feature>
<feature type="transmembrane region" description="Helical" evidence="2">
    <location>
        <begin position="262"/>
        <end position="280"/>
    </location>
</feature>
<dbReference type="Proteomes" id="UP001152797">
    <property type="component" value="Unassembled WGS sequence"/>
</dbReference>
<evidence type="ECO:0000313" key="4">
    <source>
        <dbReference type="EMBL" id="CAL4792694.1"/>
    </source>
</evidence>
<feature type="transmembrane region" description="Helical" evidence="2">
    <location>
        <begin position="210"/>
        <end position="233"/>
    </location>
</feature>
<dbReference type="EMBL" id="CAMXCT010003616">
    <property type="protein sequence ID" value="CAI4005382.1"/>
    <property type="molecule type" value="Genomic_DNA"/>
</dbReference>
<feature type="region of interest" description="Disordered" evidence="1">
    <location>
        <begin position="58"/>
        <end position="87"/>
    </location>
</feature>
<evidence type="ECO:0008006" key="6">
    <source>
        <dbReference type="Google" id="ProtNLM"/>
    </source>
</evidence>
<reference evidence="3" key="1">
    <citation type="submission" date="2022-10" db="EMBL/GenBank/DDBJ databases">
        <authorList>
            <person name="Chen Y."/>
            <person name="Dougan E. K."/>
            <person name="Chan C."/>
            <person name="Rhodes N."/>
            <person name="Thang M."/>
        </authorList>
    </citation>
    <scope>NUCLEOTIDE SEQUENCE</scope>
</reference>
<feature type="transmembrane region" description="Helical" evidence="2">
    <location>
        <begin position="172"/>
        <end position="190"/>
    </location>
</feature>
<dbReference type="OrthoDB" id="434162at2759"/>